<organism evidence="5 6">
    <name type="scientific">Streptomyces collinus (strain DSM 40733 / Tue 365)</name>
    <dbReference type="NCBI Taxonomy" id="1214242"/>
    <lineage>
        <taxon>Bacteria</taxon>
        <taxon>Bacillati</taxon>
        <taxon>Actinomycetota</taxon>
        <taxon>Actinomycetes</taxon>
        <taxon>Kitasatosporales</taxon>
        <taxon>Streptomycetaceae</taxon>
        <taxon>Streptomyces</taxon>
    </lineage>
</organism>
<dbReference type="RefSeq" id="WP_020937836.1">
    <property type="nucleotide sequence ID" value="NC_021985.1"/>
</dbReference>
<dbReference type="Proteomes" id="UP000015423">
    <property type="component" value="Chromosome"/>
</dbReference>
<evidence type="ECO:0000259" key="4">
    <source>
        <dbReference type="PROSITE" id="PS50921"/>
    </source>
</evidence>
<dbReference type="InterPro" id="IPR005561">
    <property type="entry name" value="ANTAR"/>
</dbReference>
<dbReference type="HOGENOM" id="CLU_657061_0_0_11"/>
<name>S5VA04_STRC3</name>
<evidence type="ECO:0000313" key="5">
    <source>
        <dbReference type="EMBL" id="AGS67352.1"/>
    </source>
</evidence>
<dbReference type="STRING" id="1214242.B446_02600"/>
<accession>S5VA04</accession>
<dbReference type="SUPFAM" id="SSF55781">
    <property type="entry name" value="GAF domain-like"/>
    <property type="match status" value="1"/>
</dbReference>
<sequence length="362" mass="38542">MHGEMAGLELISTAALRLLDAHTRHLAEPVAVVTTAPHVRQALATTPGLRLYPTLAAALAGLPTTAGPPDLRPETQTGPPAVGASTEELRSEVFGLRAKARTHAQIGTAQGVLYERYRLNSPTQGFDLLREASQHLNVPLRVLASAVLTAPPPPTPGGDWFPGRRHTPPPTLGLLSTGGLDTRDRRQVLHTAVNDALTLTDADADAVELHLTDPAQDHALVLEDHAALTPAYLDTIALVTAPPALCARARDRAQAVTVADIATEPAFADSPPGRAALAAGTRALHAQPAVTVHGDTLAVITLHRREHGLWMTNAQHTALETLAADIATWRSWYRRTVILDALEHLHTHAPHQQLIPGAVPDR</sequence>
<dbReference type="PATRIC" id="fig|1214242.5.peg.537"/>
<proteinExistence type="predicted"/>
<dbReference type="AlphaFoldDB" id="S5VA04"/>
<evidence type="ECO:0000256" key="2">
    <source>
        <dbReference type="ARBA" id="ARBA00023163"/>
    </source>
</evidence>
<dbReference type="SMART" id="SM01012">
    <property type="entry name" value="ANTAR"/>
    <property type="match status" value="1"/>
</dbReference>
<dbReference type="eggNOG" id="COG2203">
    <property type="taxonomic scope" value="Bacteria"/>
</dbReference>
<keyword evidence="2" id="KW-0804">Transcription</keyword>
<evidence type="ECO:0000256" key="1">
    <source>
        <dbReference type="ARBA" id="ARBA00023015"/>
    </source>
</evidence>
<dbReference type="Gene3D" id="3.30.450.40">
    <property type="match status" value="1"/>
</dbReference>
<dbReference type="Pfam" id="PF13185">
    <property type="entry name" value="GAF_2"/>
    <property type="match status" value="1"/>
</dbReference>
<reference evidence="6" key="1">
    <citation type="submission" date="2012-10" db="EMBL/GenBank/DDBJ databases">
        <title>The complete genome sequence of Streptomyces collinus Tu 365.</title>
        <authorList>
            <person name="Ruckert C."/>
            <person name="Szczepanowski R."/>
            <person name="Goesmann A."/>
            <person name="Pross E.K."/>
            <person name="Musiol E.M."/>
            <person name="Blin K."/>
            <person name="Wohlleben W."/>
            <person name="Puhler A."/>
            <person name="Weber T."/>
            <person name="Kalinowski J."/>
        </authorList>
    </citation>
    <scope>NUCLEOTIDE SEQUENCE [LARGE SCALE GENOMIC DNA]</scope>
    <source>
        <strain evidence="6">DSM 40733 / Tue 365</strain>
    </source>
</reference>
<dbReference type="InterPro" id="IPR029016">
    <property type="entry name" value="GAF-like_dom_sf"/>
</dbReference>
<dbReference type="InterPro" id="IPR003018">
    <property type="entry name" value="GAF"/>
</dbReference>
<keyword evidence="1" id="KW-0805">Transcription regulation</keyword>
<gene>
    <name evidence="5" type="ORF">B446_02600</name>
</gene>
<dbReference type="KEGG" id="sci:B446_02600"/>
<evidence type="ECO:0000256" key="3">
    <source>
        <dbReference type="SAM" id="MobiDB-lite"/>
    </source>
</evidence>
<evidence type="ECO:0000313" key="6">
    <source>
        <dbReference type="Proteomes" id="UP000015423"/>
    </source>
</evidence>
<feature type="region of interest" description="Disordered" evidence="3">
    <location>
        <begin position="63"/>
        <end position="85"/>
    </location>
</feature>
<dbReference type="GO" id="GO:0003723">
    <property type="term" value="F:RNA binding"/>
    <property type="evidence" value="ECO:0007669"/>
    <property type="project" value="InterPro"/>
</dbReference>
<keyword evidence="6" id="KW-1185">Reference proteome</keyword>
<dbReference type="EMBL" id="CP006259">
    <property type="protein sequence ID" value="AGS67352.1"/>
    <property type="molecule type" value="Genomic_DNA"/>
</dbReference>
<dbReference type="Gene3D" id="1.10.10.10">
    <property type="entry name" value="Winged helix-like DNA-binding domain superfamily/Winged helix DNA-binding domain"/>
    <property type="match status" value="1"/>
</dbReference>
<reference evidence="5 6" key="2">
    <citation type="journal article" date="2013" name="J. Biotechnol.">
        <title>Complete genome sequence of the kirromycin producer Streptomyces collinus Tu 365 consisting of a linear chromosome and two linear plasmids.</title>
        <authorList>
            <person name="Ruckert C."/>
            <person name="Szczepanowski R."/>
            <person name="Albersmeier A."/>
            <person name="Goesmann A."/>
            <person name="Iftime D."/>
            <person name="Musiol E.M."/>
            <person name="Blin K."/>
            <person name="Wohlleben W."/>
            <person name="Puhler A."/>
            <person name="Kalinowski J."/>
            <person name="Weber T."/>
        </authorList>
    </citation>
    <scope>NUCLEOTIDE SEQUENCE [LARGE SCALE GENOMIC DNA]</scope>
    <source>
        <strain evidence="6">DSM 40733 / Tue 365</strain>
    </source>
</reference>
<dbReference type="InterPro" id="IPR036388">
    <property type="entry name" value="WH-like_DNA-bd_sf"/>
</dbReference>
<dbReference type="PROSITE" id="PS50921">
    <property type="entry name" value="ANTAR"/>
    <property type="match status" value="1"/>
</dbReference>
<protein>
    <recommendedName>
        <fullName evidence="4">ANTAR domain-containing protein</fullName>
    </recommendedName>
</protein>
<dbReference type="Pfam" id="PF03861">
    <property type="entry name" value="ANTAR"/>
    <property type="match status" value="1"/>
</dbReference>
<feature type="domain" description="ANTAR" evidence="4">
    <location>
        <begin position="86"/>
        <end position="148"/>
    </location>
</feature>